<dbReference type="EMBL" id="HE573017">
    <property type="protein sequence ID" value="CCC46427.1"/>
    <property type="molecule type" value="Genomic_DNA"/>
</dbReference>
<dbReference type="GO" id="GO:0008023">
    <property type="term" value="C:transcription elongation factor complex"/>
    <property type="evidence" value="ECO:0007669"/>
    <property type="project" value="TreeGrafter"/>
</dbReference>
<comment type="subcellular location">
    <subcellularLocation>
        <location evidence="1 5">Nucleus</location>
    </subcellularLocation>
</comment>
<reference evidence="6" key="1">
    <citation type="journal article" date="2012" name="Proc. Natl. Acad. Sci. U.S.A.">
        <title>Antigenic diversity is generated by distinct evolutionary mechanisms in African trypanosome species.</title>
        <authorList>
            <person name="Jackson A.P."/>
            <person name="Berry A."/>
            <person name="Aslett M."/>
            <person name="Allison H.C."/>
            <person name="Burton P."/>
            <person name="Vavrova-Anderson J."/>
            <person name="Brown R."/>
            <person name="Browne H."/>
            <person name="Corton N."/>
            <person name="Hauser H."/>
            <person name="Gamble J."/>
            <person name="Gilderthorp R."/>
            <person name="Marcello L."/>
            <person name="McQuillan J."/>
            <person name="Otto T.D."/>
            <person name="Quail M.A."/>
            <person name="Sanders M.J."/>
            <person name="van Tonder A."/>
            <person name="Ginger M.L."/>
            <person name="Field M.C."/>
            <person name="Barry J.D."/>
            <person name="Hertz-Fowler C."/>
            <person name="Berriman M."/>
        </authorList>
    </citation>
    <scope>NUCLEOTIDE SEQUENCE</scope>
    <source>
        <strain evidence="6">Y486</strain>
    </source>
</reference>
<proteinExistence type="inferred from homology"/>
<evidence type="ECO:0000313" key="6">
    <source>
        <dbReference type="EMBL" id="CCC46427.1"/>
    </source>
</evidence>
<evidence type="ECO:0000256" key="5">
    <source>
        <dbReference type="RuleBase" id="RU364033"/>
    </source>
</evidence>
<evidence type="ECO:0000256" key="2">
    <source>
        <dbReference type="ARBA" id="ARBA00009730"/>
    </source>
</evidence>
<dbReference type="GO" id="GO:0008270">
    <property type="term" value="F:zinc ion binding"/>
    <property type="evidence" value="ECO:0007669"/>
    <property type="project" value="UniProtKB-KW"/>
</dbReference>
<dbReference type="InterPro" id="IPR007808">
    <property type="entry name" value="Elf1"/>
</dbReference>
<comment type="function">
    <text evidence="5">Transcription elongation factor implicated in the maintenance of proper chromatin structure in actively transcribed regions.</text>
</comment>
<evidence type="ECO:0000256" key="4">
    <source>
        <dbReference type="ARBA" id="ARBA00023242"/>
    </source>
</evidence>
<sequence length="158" mass="17960">MGGTKKKATVPIKKESKYKIPSRFDCPLCDAKNTIGVKLFRNTWTAKVHCRSCRAGDKCEFPFVPLEKPVDVFFRFREEMMKQDQDFLLEHHIKTQATKKTGLGQLVLPKPEVRGRNHAGVENITLDNSEDDGDLYIGSSSFIPDGGFENSEYNENIF</sequence>
<dbReference type="AlphaFoldDB" id="G0TR63"/>
<keyword evidence="5" id="KW-0805">Transcription regulation</keyword>
<keyword evidence="5" id="KW-0863">Zinc-finger</keyword>
<accession>G0TR63</accession>
<name>G0TR63_TRYVY</name>
<evidence type="ECO:0000256" key="1">
    <source>
        <dbReference type="ARBA" id="ARBA00004123"/>
    </source>
</evidence>
<dbReference type="SUPFAM" id="SSF57783">
    <property type="entry name" value="Zinc beta-ribbon"/>
    <property type="match status" value="1"/>
</dbReference>
<keyword evidence="3 5" id="KW-0862">Zinc</keyword>
<dbReference type="InterPro" id="IPR038567">
    <property type="entry name" value="T_Elf1_sf"/>
</dbReference>
<dbReference type="Gene3D" id="2.20.25.190">
    <property type="match status" value="1"/>
</dbReference>
<dbReference type="VEuPathDB" id="TriTrypDB:TvY486_0100750"/>
<dbReference type="GO" id="GO:0006368">
    <property type="term" value="P:transcription elongation by RNA polymerase II"/>
    <property type="evidence" value="ECO:0007669"/>
    <property type="project" value="TreeGrafter"/>
</dbReference>
<dbReference type="Pfam" id="PF05129">
    <property type="entry name" value="Zn_ribbon_Elf1"/>
    <property type="match status" value="1"/>
</dbReference>
<evidence type="ECO:0000256" key="3">
    <source>
        <dbReference type="ARBA" id="ARBA00022833"/>
    </source>
</evidence>
<gene>
    <name evidence="6" type="ORF">TVY486_0100750</name>
</gene>
<keyword evidence="5" id="KW-0804">Transcription</keyword>
<protein>
    <recommendedName>
        <fullName evidence="5">Transcription elongation factor 1 homolog</fullName>
    </recommendedName>
</protein>
<organism evidence="6">
    <name type="scientific">Trypanosoma vivax (strain Y486)</name>
    <dbReference type="NCBI Taxonomy" id="1055687"/>
    <lineage>
        <taxon>Eukaryota</taxon>
        <taxon>Discoba</taxon>
        <taxon>Euglenozoa</taxon>
        <taxon>Kinetoplastea</taxon>
        <taxon>Metakinetoplastina</taxon>
        <taxon>Trypanosomatida</taxon>
        <taxon>Trypanosomatidae</taxon>
        <taxon>Trypanosoma</taxon>
        <taxon>Duttonella</taxon>
    </lineage>
</organism>
<dbReference type="OMA" id="FRFREEM"/>
<dbReference type="GO" id="GO:0000993">
    <property type="term" value="F:RNA polymerase II complex binding"/>
    <property type="evidence" value="ECO:0007669"/>
    <property type="project" value="TreeGrafter"/>
</dbReference>
<keyword evidence="4 5" id="KW-0539">Nucleus</keyword>
<keyword evidence="5" id="KW-0479">Metal-binding</keyword>
<dbReference type="PANTHER" id="PTHR20934:SF0">
    <property type="entry name" value="TRANSCRIPTION ELONGATION FACTOR 1 HOMOLOG"/>
    <property type="match status" value="1"/>
</dbReference>
<comment type="similarity">
    <text evidence="2 5">Belongs to the ELOF1 family.</text>
</comment>
<dbReference type="PANTHER" id="PTHR20934">
    <property type="entry name" value="TRANSCRIPTION ELONGATION FACTOR 1 HOMOLOG"/>
    <property type="match status" value="1"/>
</dbReference>